<feature type="transmembrane region" description="Helical" evidence="11">
    <location>
        <begin position="102"/>
        <end position="122"/>
    </location>
</feature>
<feature type="transmembrane region" description="Helical" evidence="11">
    <location>
        <begin position="64"/>
        <end position="82"/>
    </location>
</feature>
<protein>
    <submittedName>
        <fullName evidence="12">Putative Na(+)/H(+) antiporter</fullName>
    </submittedName>
</protein>
<dbReference type="PANTHER" id="PTHR30341">
    <property type="entry name" value="SODIUM ION/PROTON ANTIPORTER NHAA-RELATED"/>
    <property type="match status" value="1"/>
</dbReference>
<reference evidence="12 13" key="1">
    <citation type="submission" date="2012-12" db="EMBL/GenBank/DDBJ databases">
        <title>Whole genome shotgun sequence of Gordonia hirsuta NBRC 16056.</title>
        <authorList>
            <person name="Isaki-Nakamura S."/>
            <person name="Hosoyama A."/>
            <person name="Tsuchikane K."/>
            <person name="Katsumata H."/>
            <person name="Baba S."/>
            <person name="Yamazaki S."/>
            <person name="Fujita N."/>
        </authorList>
    </citation>
    <scope>NUCLEOTIDE SEQUENCE [LARGE SCALE GENOMIC DNA]</scope>
    <source>
        <strain evidence="12 13">NBRC 16056</strain>
    </source>
</reference>
<dbReference type="Pfam" id="PF06965">
    <property type="entry name" value="Na_H_antiport_1"/>
    <property type="match status" value="1"/>
</dbReference>
<dbReference type="GO" id="GO:0006885">
    <property type="term" value="P:regulation of pH"/>
    <property type="evidence" value="ECO:0007669"/>
    <property type="project" value="InterPro"/>
</dbReference>
<proteinExistence type="predicted"/>
<evidence type="ECO:0000256" key="4">
    <source>
        <dbReference type="ARBA" id="ARBA00022475"/>
    </source>
</evidence>
<keyword evidence="10" id="KW-0739">Sodium transport</keyword>
<comment type="subcellular location">
    <subcellularLocation>
        <location evidence="1">Cell inner membrane</location>
        <topology evidence="1">Multi-pass membrane protein</topology>
    </subcellularLocation>
</comment>
<keyword evidence="6 11" id="KW-1133">Transmembrane helix</keyword>
<feature type="transmembrane region" description="Helical" evidence="11">
    <location>
        <begin position="164"/>
        <end position="183"/>
    </location>
</feature>
<keyword evidence="4" id="KW-1003">Cell membrane</keyword>
<organism evidence="12 13">
    <name type="scientific">Gordonia hirsuta DSM 44140 = NBRC 16056</name>
    <dbReference type="NCBI Taxonomy" id="1121927"/>
    <lineage>
        <taxon>Bacteria</taxon>
        <taxon>Bacillati</taxon>
        <taxon>Actinomycetota</taxon>
        <taxon>Actinomycetes</taxon>
        <taxon>Mycobacteriales</taxon>
        <taxon>Gordoniaceae</taxon>
        <taxon>Gordonia</taxon>
    </lineage>
</organism>
<keyword evidence="13" id="KW-1185">Reference proteome</keyword>
<comment type="caution">
    <text evidence="12">The sequence shown here is derived from an EMBL/GenBank/DDBJ whole genome shotgun (WGS) entry which is preliminary data.</text>
</comment>
<name>L7L559_9ACTN</name>
<dbReference type="eggNOG" id="COG3004">
    <property type="taxonomic scope" value="Bacteria"/>
</dbReference>
<dbReference type="EMBL" id="BANT01000004">
    <property type="protein sequence ID" value="GAC56280.1"/>
    <property type="molecule type" value="Genomic_DNA"/>
</dbReference>
<keyword evidence="7" id="KW-0915">Sodium</keyword>
<keyword evidence="8" id="KW-0406">Ion transport</keyword>
<feature type="transmembrane region" description="Helical" evidence="11">
    <location>
        <begin position="134"/>
        <end position="152"/>
    </location>
</feature>
<evidence type="ECO:0000256" key="3">
    <source>
        <dbReference type="ARBA" id="ARBA00022449"/>
    </source>
</evidence>
<feature type="transmembrane region" description="Helical" evidence="11">
    <location>
        <begin position="21"/>
        <end position="44"/>
    </location>
</feature>
<dbReference type="InterPro" id="IPR004670">
    <property type="entry name" value="NhaA"/>
</dbReference>
<evidence type="ECO:0000256" key="8">
    <source>
        <dbReference type="ARBA" id="ARBA00023065"/>
    </source>
</evidence>
<evidence type="ECO:0000256" key="11">
    <source>
        <dbReference type="SAM" id="Phobius"/>
    </source>
</evidence>
<dbReference type="Gene3D" id="1.20.1530.10">
    <property type="entry name" value="Na+/H+ antiporter like domain"/>
    <property type="match status" value="1"/>
</dbReference>
<evidence type="ECO:0000256" key="10">
    <source>
        <dbReference type="ARBA" id="ARBA00023201"/>
    </source>
</evidence>
<dbReference type="Proteomes" id="UP000053405">
    <property type="component" value="Unassembled WGS sequence"/>
</dbReference>
<keyword evidence="5 11" id="KW-0812">Transmembrane</keyword>
<evidence type="ECO:0000256" key="9">
    <source>
        <dbReference type="ARBA" id="ARBA00023136"/>
    </source>
</evidence>
<dbReference type="AlphaFoldDB" id="L7L559"/>
<evidence type="ECO:0000313" key="13">
    <source>
        <dbReference type="Proteomes" id="UP000053405"/>
    </source>
</evidence>
<gene>
    <name evidence="12" type="ORF">GOHSU_04_01490</name>
</gene>
<evidence type="ECO:0000256" key="7">
    <source>
        <dbReference type="ARBA" id="ARBA00023053"/>
    </source>
</evidence>
<accession>L7L559</accession>
<evidence type="ECO:0000256" key="6">
    <source>
        <dbReference type="ARBA" id="ARBA00022989"/>
    </source>
</evidence>
<keyword evidence="2" id="KW-0813">Transport</keyword>
<dbReference type="InterPro" id="IPR023171">
    <property type="entry name" value="Na/H_antiporter_dom_sf"/>
</dbReference>
<evidence type="ECO:0000313" key="12">
    <source>
        <dbReference type="EMBL" id="GAC56280.1"/>
    </source>
</evidence>
<evidence type="ECO:0000256" key="5">
    <source>
        <dbReference type="ARBA" id="ARBA00022692"/>
    </source>
</evidence>
<sequence>MSAPASVRAALTTIPQFLRSDVVGGFLLIGAALIAILWANSPWLDAYTALRDSSFGPDSLDLHLTLHAWTSDGLLAVFFFLVGSELKHEFTHGVLRDPRTALVPMVATVTGAVIPAVIFFAVTAPGESGSSAGWGIPMATDAAFAVAVLAIVGRGLPSALRTMLLTLAVVDDLVAIIVIAAFYSDGIKVLPLVLA</sequence>
<dbReference type="GO" id="GO:0005886">
    <property type="term" value="C:plasma membrane"/>
    <property type="evidence" value="ECO:0007669"/>
    <property type="project" value="UniProtKB-SubCell"/>
</dbReference>
<evidence type="ECO:0000256" key="1">
    <source>
        <dbReference type="ARBA" id="ARBA00004429"/>
    </source>
</evidence>
<keyword evidence="3" id="KW-0050">Antiport</keyword>
<dbReference type="GO" id="GO:0015385">
    <property type="term" value="F:sodium:proton antiporter activity"/>
    <property type="evidence" value="ECO:0007669"/>
    <property type="project" value="TreeGrafter"/>
</dbReference>
<dbReference type="STRING" id="1121927.GOHSU_04_01490"/>
<keyword evidence="9 11" id="KW-0472">Membrane</keyword>
<dbReference type="PANTHER" id="PTHR30341:SF0">
    <property type="entry name" value="NA(+)_H(+) ANTIPORTER NHAA"/>
    <property type="match status" value="1"/>
</dbReference>
<evidence type="ECO:0000256" key="2">
    <source>
        <dbReference type="ARBA" id="ARBA00022448"/>
    </source>
</evidence>